<dbReference type="EMBL" id="JABJVM010000011">
    <property type="protein sequence ID" value="MBA3926876.1"/>
    <property type="molecule type" value="Genomic_DNA"/>
</dbReference>
<dbReference type="RefSeq" id="WP_181677010.1">
    <property type="nucleotide sequence ID" value="NZ_JABJVM010000011.1"/>
</dbReference>
<keyword evidence="2" id="KW-1185">Reference proteome</keyword>
<protein>
    <submittedName>
        <fullName evidence="1">Uncharacterized protein</fullName>
    </submittedName>
</protein>
<dbReference type="Proteomes" id="UP000548787">
    <property type="component" value="Unassembled WGS sequence"/>
</dbReference>
<comment type="caution">
    <text evidence="1">The sequence shown here is derived from an EMBL/GenBank/DDBJ whole genome shotgun (WGS) entry which is preliminary data.</text>
</comment>
<dbReference type="AlphaFoldDB" id="A0A7W1T7E8"/>
<proteinExistence type="predicted"/>
<name>A0A7W1T7E8_9LIST</name>
<evidence type="ECO:0000313" key="1">
    <source>
        <dbReference type="EMBL" id="MBA3926876.1"/>
    </source>
</evidence>
<gene>
    <name evidence="1" type="ORF">HPK16_11030</name>
</gene>
<organism evidence="1 2">
    <name type="scientific">Listeria rustica</name>
    <dbReference type="NCBI Taxonomy" id="2713503"/>
    <lineage>
        <taxon>Bacteria</taxon>
        <taxon>Bacillati</taxon>
        <taxon>Bacillota</taxon>
        <taxon>Bacilli</taxon>
        <taxon>Bacillales</taxon>
        <taxon>Listeriaceae</taxon>
        <taxon>Listeria</taxon>
    </lineage>
</organism>
<evidence type="ECO:0000313" key="2">
    <source>
        <dbReference type="Proteomes" id="UP000548787"/>
    </source>
</evidence>
<sequence length="85" mass="10055">MRELHFQEKMDGFQIRLVSESTKMYTHITIIARNDVGDGFEHSTKYLTFFLHPEVMLGRATKAFNRKNPYGITFDWTRKADIILE</sequence>
<accession>A0A7W1T7E8</accession>
<reference evidence="1 2" key="1">
    <citation type="submission" date="2020-08" db="EMBL/GenBank/DDBJ databases">
        <title>Listeria ohnekaius sp. nov. and Listeria portnoyii sp. nov. isolated from non-agricultural and natural environments.</title>
        <authorList>
            <person name="Weller D."/>
            <person name="Belias A.M."/>
            <person name="Liao J."/>
            <person name="Guo S."/>
            <person name="Orsi R.H."/>
            <person name="Wiedmann M."/>
        </authorList>
    </citation>
    <scope>NUCLEOTIDE SEQUENCE [LARGE SCALE GENOMIC DNA]</scope>
    <source>
        <strain evidence="1 2">FSL W9-0585</strain>
    </source>
</reference>